<keyword evidence="3" id="KW-1185">Reference proteome</keyword>
<reference evidence="2 3" key="1">
    <citation type="submission" date="2018-01" db="EMBL/GenBank/DDBJ databases">
        <title>Draft genome sequence of Sphaerisporangium sp. 7K107.</title>
        <authorList>
            <person name="Sahin N."/>
            <person name="Saygin H."/>
            <person name="Ay H."/>
        </authorList>
    </citation>
    <scope>NUCLEOTIDE SEQUENCE [LARGE SCALE GENOMIC DNA]</scope>
    <source>
        <strain evidence="2 3">7K107</strain>
    </source>
</reference>
<evidence type="ECO:0000313" key="2">
    <source>
        <dbReference type="EMBL" id="PZG39651.1"/>
    </source>
</evidence>
<evidence type="ECO:0000313" key="3">
    <source>
        <dbReference type="Proteomes" id="UP000248544"/>
    </source>
</evidence>
<comment type="caution">
    <text evidence="2">The sequence shown here is derived from an EMBL/GenBank/DDBJ whole genome shotgun (WGS) entry which is preliminary data.</text>
</comment>
<sequence>MSCLTEAPSAEPGAMIAPGADAPAVPQDGDVPPPGPPRSGRRDDRDEGELRTLLIATWVLTTWRIPPGPLEALSVEELIEFWADERTVTG</sequence>
<dbReference type="Proteomes" id="UP000248544">
    <property type="component" value="Unassembled WGS sequence"/>
</dbReference>
<organism evidence="2 3">
    <name type="scientific">Spongiactinospora gelatinilytica</name>
    <dbReference type="NCBI Taxonomy" id="2666298"/>
    <lineage>
        <taxon>Bacteria</taxon>
        <taxon>Bacillati</taxon>
        <taxon>Actinomycetota</taxon>
        <taxon>Actinomycetes</taxon>
        <taxon>Streptosporangiales</taxon>
        <taxon>Streptosporangiaceae</taxon>
        <taxon>Spongiactinospora</taxon>
    </lineage>
</organism>
<feature type="region of interest" description="Disordered" evidence="1">
    <location>
        <begin position="1"/>
        <end position="48"/>
    </location>
</feature>
<feature type="compositionally biased region" description="Low complexity" evidence="1">
    <location>
        <begin position="17"/>
        <end position="30"/>
    </location>
</feature>
<name>A0A2W2FV39_9ACTN</name>
<evidence type="ECO:0000256" key="1">
    <source>
        <dbReference type="SAM" id="MobiDB-lite"/>
    </source>
</evidence>
<accession>A0A2W2FV39</accession>
<dbReference type="AlphaFoldDB" id="A0A2W2FV39"/>
<dbReference type="RefSeq" id="WP_111169589.1">
    <property type="nucleotide sequence ID" value="NZ_POUA01000204.1"/>
</dbReference>
<dbReference type="EMBL" id="POUA01000204">
    <property type="protein sequence ID" value="PZG39651.1"/>
    <property type="molecule type" value="Genomic_DNA"/>
</dbReference>
<proteinExistence type="predicted"/>
<protein>
    <submittedName>
        <fullName evidence="2">Uncharacterized protein</fullName>
    </submittedName>
</protein>
<gene>
    <name evidence="2" type="ORF">C1I98_23440</name>
</gene>